<dbReference type="Proteomes" id="UP000193870">
    <property type="component" value="Unassembled WGS sequence"/>
</dbReference>
<protein>
    <submittedName>
        <fullName evidence="2">Alpha/beta hydrolase family protein</fullName>
    </submittedName>
</protein>
<evidence type="ECO:0000259" key="1">
    <source>
        <dbReference type="Pfam" id="PF12697"/>
    </source>
</evidence>
<organism evidence="2 3">
    <name type="scientific">Palleronia marisminoris</name>
    <dbReference type="NCBI Taxonomy" id="315423"/>
    <lineage>
        <taxon>Bacteria</taxon>
        <taxon>Pseudomonadati</taxon>
        <taxon>Pseudomonadota</taxon>
        <taxon>Alphaproteobacteria</taxon>
        <taxon>Rhodobacterales</taxon>
        <taxon>Roseobacteraceae</taxon>
        <taxon>Palleronia</taxon>
    </lineage>
</organism>
<proteinExistence type="predicted"/>
<dbReference type="InterPro" id="IPR000073">
    <property type="entry name" value="AB_hydrolase_1"/>
</dbReference>
<sequence>MRVIAAVFCFLVAAAAAVFYYAPGAVMNRLPSPDAIDIGTNVSRHLERREARFNDIVEGTEKRVDWAGEPGERTAWSVVYLHGFSASSEEIRPVPELVAAALGANLFYTRFQGHGRDAEDMAAGSTAGWGRDVAEAIAVAERIGDRVLVISTSTGATLAAIAAADPVTMGRIDAHVMISPNFGLRNRAAQMLTWPFARQWVPLLAGRTRGFEPMNELHARYWTETYPTVATIPMQAAVVRARALDLSAAEAPLLVIYSEEDEVVSPAAIRAETAEWGGPVTMMEIPPGEGIDPMNHVLAGDILSPAATAVVVARILDWMGSI</sequence>
<dbReference type="AlphaFoldDB" id="A0A1Y5RXD5"/>
<dbReference type="GO" id="GO:0016787">
    <property type="term" value="F:hydrolase activity"/>
    <property type="evidence" value="ECO:0007669"/>
    <property type="project" value="UniProtKB-KW"/>
</dbReference>
<keyword evidence="2" id="KW-0378">Hydrolase</keyword>
<evidence type="ECO:0000313" key="3">
    <source>
        <dbReference type="Proteomes" id="UP000193870"/>
    </source>
</evidence>
<keyword evidence="3" id="KW-1185">Reference proteome</keyword>
<dbReference type="OrthoDB" id="5416147at2"/>
<dbReference type="InterPro" id="IPR029058">
    <property type="entry name" value="AB_hydrolase_fold"/>
</dbReference>
<dbReference type="RefSeq" id="WP_085852954.1">
    <property type="nucleotide sequence ID" value="NZ_FOPF01000002.1"/>
</dbReference>
<dbReference type="EMBL" id="FWFV01000002">
    <property type="protein sequence ID" value="SLN25181.1"/>
    <property type="molecule type" value="Genomic_DNA"/>
</dbReference>
<feature type="domain" description="AB hydrolase-1" evidence="1">
    <location>
        <begin position="78"/>
        <end position="278"/>
    </location>
</feature>
<accession>A0A1Y5RXD5</accession>
<dbReference type="SUPFAM" id="SSF53474">
    <property type="entry name" value="alpha/beta-Hydrolases"/>
    <property type="match status" value="1"/>
</dbReference>
<dbReference type="Gene3D" id="3.40.50.1820">
    <property type="entry name" value="alpha/beta hydrolase"/>
    <property type="match status" value="1"/>
</dbReference>
<dbReference type="Pfam" id="PF12697">
    <property type="entry name" value="Abhydrolase_6"/>
    <property type="match status" value="1"/>
</dbReference>
<gene>
    <name evidence="2" type="ORF">PAM7066_00922</name>
</gene>
<dbReference type="STRING" id="315423.SAMN04488020_102359"/>
<reference evidence="2 3" key="1">
    <citation type="submission" date="2017-03" db="EMBL/GenBank/DDBJ databases">
        <authorList>
            <person name="Afonso C.L."/>
            <person name="Miller P.J."/>
            <person name="Scott M.A."/>
            <person name="Spackman E."/>
            <person name="Goraichik I."/>
            <person name="Dimitrov K.M."/>
            <person name="Suarez D.L."/>
            <person name="Swayne D.E."/>
        </authorList>
    </citation>
    <scope>NUCLEOTIDE SEQUENCE [LARGE SCALE GENOMIC DNA]</scope>
    <source>
        <strain evidence="2 3">CECT 7066</strain>
    </source>
</reference>
<name>A0A1Y5RXD5_9RHOB</name>
<evidence type="ECO:0000313" key="2">
    <source>
        <dbReference type="EMBL" id="SLN25181.1"/>
    </source>
</evidence>